<evidence type="ECO:0000256" key="3">
    <source>
        <dbReference type="ARBA" id="ARBA00022729"/>
    </source>
</evidence>
<dbReference type="Pfam" id="PF08127">
    <property type="entry name" value="Propeptide_C1"/>
    <property type="match status" value="1"/>
</dbReference>
<dbReference type="FunFam" id="3.90.70.10:FF:000031">
    <property type="entry name" value="Cathepsin B"/>
    <property type="match status" value="1"/>
</dbReference>
<feature type="signal peptide" evidence="8">
    <location>
        <begin position="1"/>
        <end position="16"/>
    </location>
</feature>
<dbReference type="InterPro" id="IPR025661">
    <property type="entry name" value="Pept_asp_AS"/>
</dbReference>
<keyword evidence="5" id="KW-0788">Thiol protease</keyword>
<dbReference type="SMART" id="SM00645">
    <property type="entry name" value="Pept_C1"/>
    <property type="match status" value="1"/>
</dbReference>
<feature type="chain" id="PRO_5018560081" evidence="8">
    <location>
        <begin position="17"/>
        <end position="340"/>
    </location>
</feature>
<keyword evidence="2" id="KW-0645">Protease</keyword>
<evidence type="ECO:0000256" key="8">
    <source>
        <dbReference type="SAM" id="SignalP"/>
    </source>
</evidence>
<keyword evidence="4" id="KW-0378">Hydrolase</keyword>
<accession>A0A131YS96</accession>
<dbReference type="InterPro" id="IPR013128">
    <property type="entry name" value="Peptidase_C1A"/>
</dbReference>
<evidence type="ECO:0000256" key="4">
    <source>
        <dbReference type="ARBA" id="ARBA00022801"/>
    </source>
</evidence>
<protein>
    <submittedName>
        <fullName evidence="10">Cathepsin B</fullName>
    </submittedName>
</protein>
<dbReference type="InterPro" id="IPR038765">
    <property type="entry name" value="Papain-like_cys_pep_sf"/>
</dbReference>
<keyword evidence="3 8" id="KW-0732">Signal</keyword>
<evidence type="ECO:0000256" key="6">
    <source>
        <dbReference type="ARBA" id="ARBA00023145"/>
    </source>
</evidence>
<keyword evidence="6" id="KW-0865">Zymogen</keyword>
<dbReference type="PRINTS" id="PR00705">
    <property type="entry name" value="PAPAIN"/>
</dbReference>
<dbReference type="CDD" id="cd02620">
    <property type="entry name" value="Peptidase_C1A_CathepsinB"/>
    <property type="match status" value="1"/>
</dbReference>
<dbReference type="SUPFAM" id="SSF54001">
    <property type="entry name" value="Cysteine proteinases"/>
    <property type="match status" value="1"/>
</dbReference>
<dbReference type="InterPro" id="IPR012599">
    <property type="entry name" value="Propeptide_C1A"/>
</dbReference>
<dbReference type="InterPro" id="IPR000169">
    <property type="entry name" value="Pept_cys_AS"/>
</dbReference>
<evidence type="ECO:0000256" key="1">
    <source>
        <dbReference type="ARBA" id="ARBA00008455"/>
    </source>
</evidence>
<evidence type="ECO:0000256" key="7">
    <source>
        <dbReference type="ARBA" id="ARBA00023157"/>
    </source>
</evidence>
<dbReference type="Gene3D" id="3.90.70.10">
    <property type="entry name" value="Cysteine proteinases"/>
    <property type="match status" value="1"/>
</dbReference>
<evidence type="ECO:0000313" key="10">
    <source>
        <dbReference type="EMBL" id="JAP81817.1"/>
    </source>
</evidence>
<keyword evidence="7" id="KW-1015">Disulfide bond</keyword>
<dbReference type="PROSITE" id="PS00139">
    <property type="entry name" value="THIOL_PROTEASE_CYS"/>
    <property type="match status" value="1"/>
</dbReference>
<dbReference type="AlphaFoldDB" id="A0A131YS96"/>
<proteinExistence type="inferred from homology"/>
<feature type="domain" description="Peptidase C1A papain C-terminal" evidence="9">
    <location>
        <begin position="84"/>
        <end position="336"/>
    </location>
</feature>
<sequence>MKVLAVCALFVVAVQARVMVPLHMSPSSNEMINFINSLNTTWKAGRNFGMETPNKCPVSLAAAIPASESERLPLHIPRKPRRDWPDTLDARIEWRHCRTIPLIRDQGNCGSCWAHGVAGAISDRVCIQTCGRVQVNISVQDLMTCCPDCATNGDGCIGGKPSLAWKYFYNFGIVSGGPYVPPEQYTLNDGCRPYSIKPVSLGMTSGCNARAPPCNRTCNEKFNNTYEDDKHYAGKVYRLPKDALRILVDILYNGPVSALFDVYSDFYAYKSGVYQRHSNQRCSGHVVRIIGWGTENGVPYWLAANSWGTGWGDKGFFKIRRGNNECNIESQVEGGMAHEP</sequence>
<dbReference type="InterPro" id="IPR000668">
    <property type="entry name" value="Peptidase_C1A_C"/>
</dbReference>
<dbReference type="Pfam" id="PF00112">
    <property type="entry name" value="Peptidase_C1"/>
    <property type="match status" value="1"/>
</dbReference>
<dbReference type="PANTHER" id="PTHR12411">
    <property type="entry name" value="CYSTEINE PROTEASE FAMILY C1-RELATED"/>
    <property type="match status" value="1"/>
</dbReference>
<dbReference type="GO" id="GO:0006508">
    <property type="term" value="P:proteolysis"/>
    <property type="evidence" value="ECO:0007669"/>
    <property type="project" value="UniProtKB-KW"/>
</dbReference>
<organism evidence="10">
    <name type="scientific">Rhipicephalus appendiculatus</name>
    <name type="common">Brown ear tick</name>
    <dbReference type="NCBI Taxonomy" id="34631"/>
    <lineage>
        <taxon>Eukaryota</taxon>
        <taxon>Metazoa</taxon>
        <taxon>Ecdysozoa</taxon>
        <taxon>Arthropoda</taxon>
        <taxon>Chelicerata</taxon>
        <taxon>Arachnida</taxon>
        <taxon>Acari</taxon>
        <taxon>Parasitiformes</taxon>
        <taxon>Ixodida</taxon>
        <taxon>Ixodoidea</taxon>
        <taxon>Ixodidae</taxon>
        <taxon>Rhipicephalinae</taxon>
        <taxon>Rhipicephalus</taxon>
        <taxon>Rhipicephalus</taxon>
    </lineage>
</organism>
<dbReference type="GO" id="GO:0004197">
    <property type="term" value="F:cysteine-type endopeptidase activity"/>
    <property type="evidence" value="ECO:0007669"/>
    <property type="project" value="InterPro"/>
</dbReference>
<name>A0A131YS96_RHIAP</name>
<dbReference type="PROSITE" id="PS00640">
    <property type="entry name" value="THIOL_PROTEASE_ASN"/>
    <property type="match status" value="1"/>
</dbReference>
<evidence type="ECO:0000256" key="2">
    <source>
        <dbReference type="ARBA" id="ARBA00022670"/>
    </source>
</evidence>
<dbReference type="EMBL" id="GEDV01006740">
    <property type="protein sequence ID" value="JAP81817.1"/>
    <property type="molecule type" value="Transcribed_RNA"/>
</dbReference>
<evidence type="ECO:0000259" key="9">
    <source>
        <dbReference type="SMART" id="SM00645"/>
    </source>
</evidence>
<comment type="similarity">
    <text evidence="1">Belongs to the peptidase C1 family.</text>
</comment>
<evidence type="ECO:0000256" key="5">
    <source>
        <dbReference type="ARBA" id="ARBA00022807"/>
    </source>
</evidence>
<reference evidence="10" key="1">
    <citation type="journal article" date="2016" name="Ticks Tick Borne Dis.">
        <title>De novo assembly and annotation of the salivary gland transcriptome of Rhipicephalus appendiculatus male and female ticks during blood feeding.</title>
        <authorList>
            <person name="de Castro M.H."/>
            <person name="de Klerk D."/>
            <person name="Pienaar R."/>
            <person name="Latif A.A."/>
            <person name="Rees D.J."/>
            <person name="Mans B.J."/>
        </authorList>
    </citation>
    <scope>NUCLEOTIDE SEQUENCE</scope>
    <source>
        <tissue evidence="10">Salivary glands</tissue>
    </source>
</reference>